<accession>A0ABX8EQ07</accession>
<reference evidence="2 3" key="1">
    <citation type="submission" date="2021-05" db="EMBL/GenBank/DDBJ databases">
        <title>Complete genome of Nocardioides aquaticus KCTC 9944T isolated from meromictic and hypersaline Ekho Lake, Antarctica.</title>
        <authorList>
            <person name="Hwang K."/>
            <person name="Kim K.M."/>
            <person name="Choe H."/>
        </authorList>
    </citation>
    <scope>NUCLEOTIDE SEQUENCE [LARGE SCALE GENOMIC DNA]</scope>
    <source>
        <strain evidence="2 3">KCTC 9944</strain>
    </source>
</reference>
<protein>
    <submittedName>
        <fullName evidence="2">Uncharacterized protein</fullName>
    </submittedName>
</protein>
<proteinExistence type="predicted"/>
<gene>
    <name evidence="2" type="ORF">ENKNEFLB_03847</name>
</gene>
<feature type="region of interest" description="Disordered" evidence="1">
    <location>
        <begin position="1"/>
        <end position="21"/>
    </location>
</feature>
<keyword evidence="3" id="KW-1185">Reference proteome</keyword>
<organism evidence="2 3">
    <name type="scientific">Nocardioides aquaticus</name>
    <dbReference type="NCBI Taxonomy" id="160826"/>
    <lineage>
        <taxon>Bacteria</taxon>
        <taxon>Bacillati</taxon>
        <taxon>Actinomycetota</taxon>
        <taxon>Actinomycetes</taxon>
        <taxon>Propionibacteriales</taxon>
        <taxon>Nocardioidaceae</taxon>
        <taxon>Nocardioides</taxon>
    </lineage>
</organism>
<sequence length="159" mass="17074">MDDDLPDLTTPTDLTGDLDDAGAYRPTIRTQADLERLWRVLMRPLGFAETSLWAMLLDADDRPLPVLTEITDLAHLPDPGETRSMAAFLGDLVAEHVPGGRVALLRTRPGRGRARPEDLAWAAALHTALAGAGVPAHVLHLATDDQVLPLPLDALPVSA</sequence>
<name>A0ABX8EQ07_9ACTN</name>
<evidence type="ECO:0000256" key="1">
    <source>
        <dbReference type="SAM" id="MobiDB-lite"/>
    </source>
</evidence>
<dbReference type="EMBL" id="CP075371">
    <property type="protein sequence ID" value="QVT81437.1"/>
    <property type="molecule type" value="Genomic_DNA"/>
</dbReference>
<evidence type="ECO:0000313" key="3">
    <source>
        <dbReference type="Proteomes" id="UP000679307"/>
    </source>
</evidence>
<dbReference type="Proteomes" id="UP000679307">
    <property type="component" value="Chromosome"/>
</dbReference>
<dbReference type="RefSeq" id="WP_214056812.1">
    <property type="nucleotide sequence ID" value="NZ_BAAAHS010000011.1"/>
</dbReference>
<evidence type="ECO:0000313" key="2">
    <source>
        <dbReference type="EMBL" id="QVT81437.1"/>
    </source>
</evidence>